<proteinExistence type="predicted"/>
<keyword evidence="3" id="KW-1185">Reference proteome</keyword>
<organism evidence="2 3">
    <name type="scientific">Triticum urartu</name>
    <name type="common">Red wild einkorn</name>
    <name type="synonym">Crithodium urartu</name>
    <dbReference type="NCBI Taxonomy" id="4572"/>
    <lineage>
        <taxon>Eukaryota</taxon>
        <taxon>Viridiplantae</taxon>
        <taxon>Streptophyta</taxon>
        <taxon>Embryophyta</taxon>
        <taxon>Tracheophyta</taxon>
        <taxon>Spermatophyta</taxon>
        <taxon>Magnoliopsida</taxon>
        <taxon>Liliopsida</taxon>
        <taxon>Poales</taxon>
        <taxon>Poaceae</taxon>
        <taxon>BOP clade</taxon>
        <taxon>Pooideae</taxon>
        <taxon>Triticodae</taxon>
        <taxon>Triticeae</taxon>
        <taxon>Triticinae</taxon>
        <taxon>Triticum</taxon>
    </lineage>
</organism>
<evidence type="ECO:0000256" key="1">
    <source>
        <dbReference type="SAM" id="Phobius"/>
    </source>
</evidence>
<reference evidence="2" key="3">
    <citation type="submission" date="2022-06" db="UniProtKB">
        <authorList>
            <consortium name="EnsemblPlants"/>
        </authorList>
    </citation>
    <scope>IDENTIFICATION</scope>
</reference>
<keyword evidence="1" id="KW-1133">Transmembrane helix</keyword>
<dbReference type="EnsemblPlants" id="TuG1812G0200005185.01.T01">
    <property type="protein sequence ID" value="TuG1812G0200005185.01.T01.cds318725"/>
    <property type="gene ID" value="TuG1812G0200005185.01"/>
</dbReference>
<sequence>MPSRRGRVYSSPSAIPEAAAHVAGPGSLEGTFSFFFTFYVFSFLFFFYFCTFVYTLKYSKYILPKNIKKHLKNVEPVFEKC</sequence>
<dbReference type="AlphaFoldDB" id="A0A8R7TMQ7"/>
<keyword evidence="1" id="KW-0472">Membrane</keyword>
<protein>
    <submittedName>
        <fullName evidence="2">Uncharacterized protein</fullName>
    </submittedName>
</protein>
<reference evidence="3" key="1">
    <citation type="journal article" date="2013" name="Nature">
        <title>Draft genome of the wheat A-genome progenitor Triticum urartu.</title>
        <authorList>
            <person name="Ling H.Q."/>
            <person name="Zhao S."/>
            <person name="Liu D."/>
            <person name="Wang J."/>
            <person name="Sun H."/>
            <person name="Zhang C."/>
            <person name="Fan H."/>
            <person name="Li D."/>
            <person name="Dong L."/>
            <person name="Tao Y."/>
            <person name="Gao C."/>
            <person name="Wu H."/>
            <person name="Li Y."/>
            <person name="Cui Y."/>
            <person name="Guo X."/>
            <person name="Zheng S."/>
            <person name="Wang B."/>
            <person name="Yu K."/>
            <person name="Liang Q."/>
            <person name="Yang W."/>
            <person name="Lou X."/>
            <person name="Chen J."/>
            <person name="Feng M."/>
            <person name="Jian J."/>
            <person name="Zhang X."/>
            <person name="Luo G."/>
            <person name="Jiang Y."/>
            <person name="Liu J."/>
            <person name="Wang Z."/>
            <person name="Sha Y."/>
            <person name="Zhang B."/>
            <person name="Wu H."/>
            <person name="Tang D."/>
            <person name="Shen Q."/>
            <person name="Xue P."/>
            <person name="Zou S."/>
            <person name="Wang X."/>
            <person name="Liu X."/>
            <person name="Wang F."/>
            <person name="Yang Y."/>
            <person name="An X."/>
            <person name="Dong Z."/>
            <person name="Zhang K."/>
            <person name="Zhang X."/>
            <person name="Luo M.C."/>
            <person name="Dvorak J."/>
            <person name="Tong Y."/>
            <person name="Wang J."/>
            <person name="Yang H."/>
            <person name="Li Z."/>
            <person name="Wang D."/>
            <person name="Zhang A."/>
            <person name="Wang J."/>
        </authorList>
    </citation>
    <scope>NUCLEOTIDE SEQUENCE</scope>
    <source>
        <strain evidence="3">cv. G1812</strain>
    </source>
</reference>
<reference evidence="2" key="2">
    <citation type="submission" date="2018-03" db="EMBL/GenBank/DDBJ databases">
        <title>The Triticum urartu genome reveals the dynamic nature of wheat genome evolution.</title>
        <authorList>
            <person name="Ling H."/>
            <person name="Ma B."/>
            <person name="Shi X."/>
            <person name="Liu H."/>
            <person name="Dong L."/>
            <person name="Sun H."/>
            <person name="Cao Y."/>
            <person name="Gao Q."/>
            <person name="Zheng S."/>
            <person name="Li Y."/>
            <person name="Yu Y."/>
            <person name="Du H."/>
            <person name="Qi M."/>
            <person name="Li Y."/>
            <person name="Yu H."/>
            <person name="Cui Y."/>
            <person name="Wang N."/>
            <person name="Chen C."/>
            <person name="Wu H."/>
            <person name="Zhao Y."/>
            <person name="Zhang J."/>
            <person name="Li Y."/>
            <person name="Zhou W."/>
            <person name="Zhang B."/>
            <person name="Hu W."/>
            <person name="Eijk M."/>
            <person name="Tang J."/>
            <person name="Witsenboer H."/>
            <person name="Zhao S."/>
            <person name="Li Z."/>
            <person name="Zhang A."/>
            <person name="Wang D."/>
            <person name="Liang C."/>
        </authorList>
    </citation>
    <scope>NUCLEOTIDE SEQUENCE [LARGE SCALE GENOMIC DNA]</scope>
    <source>
        <strain evidence="2">cv. G1812</strain>
    </source>
</reference>
<name>A0A8R7TMQ7_TRIUA</name>
<accession>A0A8R7TMQ7</accession>
<dbReference type="Gramene" id="TuG1812G0200005185.01.T01">
    <property type="protein sequence ID" value="TuG1812G0200005185.01.T01.cds318725"/>
    <property type="gene ID" value="TuG1812G0200005185.01"/>
</dbReference>
<keyword evidence="1" id="KW-0812">Transmembrane</keyword>
<evidence type="ECO:0000313" key="3">
    <source>
        <dbReference type="Proteomes" id="UP000015106"/>
    </source>
</evidence>
<feature type="transmembrane region" description="Helical" evidence="1">
    <location>
        <begin position="34"/>
        <end position="56"/>
    </location>
</feature>
<evidence type="ECO:0000313" key="2">
    <source>
        <dbReference type="EnsemblPlants" id="TuG1812G0200005185.01.T01.cds318725"/>
    </source>
</evidence>
<dbReference type="Proteomes" id="UP000015106">
    <property type="component" value="Chromosome 2"/>
</dbReference>